<protein>
    <submittedName>
        <fullName evidence="1">Uncharacterized protein</fullName>
    </submittedName>
</protein>
<gene>
    <name evidence="1" type="ORF">GNI_006840</name>
</gene>
<keyword evidence="2" id="KW-1185">Reference proteome</keyword>
<dbReference type="RefSeq" id="XP_011128651.1">
    <property type="nucleotide sequence ID" value="XM_011130349.1"/>
</dbReference>
<dbReference type="EMBL" id="AFNH02000052">
    <property type="protein sequence ID" value="EZG87446.1"/>
    <property type="molecule type" value="Genomic_DNA"/>
</dbReference>
<proteinExistence type="predicted"/>
<reference evidence="1" key="1">
    <citation type="submission" date="2013-12" db="EMBL/GenBank/DDBJ databases">
        <authorList>
            <person name="Omoto C.K."/>
            <person name="Sibley D."/>
            <person name="Venepally P."/>
            <person name="Hadjithomas M."/>
            <person name="Karamycheva S."/>
            <person name="Brunk B."/>
            <person name="Roos D."/>
            <person name="Caler E."/>
            <person name="Lorenzi H."/>
        </authorList>
    </citation>
    <scope>NUCLEOTIDE SEQUENCE</scope>
</reference>
<sequence>MHYLPAVILAAIAYGGPGRRFLRSFDTFEYATKIDCSTAVSISLTEADGETCVSNCVNSKSCSQVGSGGAEGFNVGNWRRCLLDLGQYCAFSPEIYYGQPVVQSKRYTATNNNITIATITKQGTGISASFRWRVPDNLVDECSKRLYSMTCSKNPDQTDLSPLVVHDWKNLSYLFIKTEPVETLCASPWSILDSTYDNESSTSCFIFPDLEPLQAFGQMYKTPHQIVGMRKTKLLLDLDSRGEYYIGATPLDGYDS</sequence>
<accession>A0A023BDB0</accession>
<dbReference type="GeneID" id="22910514"/>
<organism evidence="1 2">
    <name type="scientific">Gregarina niphandrodes</name>
    <name type="common">Septate eugregarine</name>
    <dbReference type="NCBI Taxonomy" id="110365"/>
    <lineage>
        <taxon>Eukaryota</taxon>
        <taxon>Sar</taxon>
        <taxon>Alveolata</taxon>
        <taxon>Apicomplexa</taxon>
        <taxon>Conoidasida</taxon>
        <taxon>Gregarinasina</taxon>
        <taxon>Eugregarinorida</taxon>
        <taxon>Gregarinidae</taxon>
        <taxon>Gregarina</taxon>
    </lineage>
</organism>
<name>A0A023BDB0_GRENI</name>
<dbReference type="AlphaFoldDB" id="A0A023BDB0"/>
<dbReference type="Proteomes" id="UP000019763">
    <property type="component" value="Unassembled WGS sequence"/>
</dbReference>
<dbReference type="VEuPathDB" id="CryptoDB:GNI_006840"/>
<evidence type="ECO:0000313" key="1">
    <source>
        <dbReference type="EMBL" id="EZG87446.1"/>
    </source>
</evidence>
<evidence type="ECO:0000313" key="2">
    <source>
        <dbReference type="Proteomes" id="UP000019763"/>
    </source>
</evidence>
<comment type="caution">
    <text evidence="1">The sequence shown here is derived from an EMBL/GenBank/DDBJ whole genome shotgun (WGS) entry which is preliminary data.</text>
</comment>